<dbReference type="Proteomes" id="UP000564536">
    <property type="component" value="Unassembled WGS sequence"/>
</dbReference>
<reference evidence="1 2" key="1">
    <citation type="submission" date="2020-03" db="EMBL/GenBank/DDBJ databases">
        <title>Soil Listeria distribution.</title>
        <authorList>
            <person name="Liao J."/>
            <person name="Wiedmann M."/>
        </authorList>
    </citation>
    <scope>NUCLEOTIDE SEQUENCE [LARGE SCALE GENOMIC DNA]</scope>
    <source>
        <strain evidence="1 2">FSL L7-1523</strain>
    </source>
</reference>
<dbReference type="AlphaFoldDB" id="A0A841Z752"/>
<dbReference type="EMBL" id="JAARRL010000007">
    <property type="protein sequence ID" value="MBC1500173.1"/>
    <property type="molecule type" value="Genomic_DNA"/>
</dbReference>
<comment type="caution">
    <text evidence="1">The sequence shown here is derived from an EMBL/GenBank/DDBJ whole genome shotgun (WGS) entry which is preliminary data.</text>
</comment>
<accession>A0A841Z752</accession>
<proteinExistence type="predicted"/>
<gene>
    <name evidence="1" type="ORF">HB943_06125</name>
</gene>
<evidence type="ECO:0000313" key="2">
    <source>
        <dbReference type="Proteomes" id="UP000564536"/>
    </source>
</evidence>
<dbReference type="RefSeq" id="WP_185425300.1">
    <property type="nucleotide sequence ID" value="NZ_JAARRL010000007.1"/>
</dbReference>
<protein>
    <recommendedName>
        <fullName evidence="3">Transcriptional regulator</fullName>
    </recommendedName>
</protein>
<name>A0A841Z752_9LIST</name>
<organism evidence="1 2">
    <name type="scientific">Listeria weihenstephanensis</name>
    <dbReference type="NCBI Taxonomy" id="1006155"/>
    <lineage>
        <taxon>Bacteria</taxon>
        <taxon>Bacillati</taxon>
        <taxon>Bacillota</taxon>
        <taxon>Bacilli</taxon>
        <taxon>Bacillales</taxon>
        <taxon>Listeriaceae</taxon>
        <taxon>Listeria</taxon>
    </lineage>
</organism>
<evidence type="ECO:0008006" key="3">
    <source>
        <dbReference type="Google" id="ProtNLM"/>
    </source>
</evidence>
<evidence type="ECO:0000313" key="1">
    <source>
        <dbReference type="EMBL" id="MBC1500173.1"/>
    </source>
</evidence>
<sequence length="161" mass="19280">MWKQLSRQDHHYYLEIFMVRHILFILDMGTVEAIIHRSLKELEKYEGLHDTACIRTSFLVYEGLLWVDRGELEYGIILLKQAEQVAKKGRCQRMMDTIYLYMSACYYRLDDVGRYWYYVRKAFLTRLSMSDGVDDLMKRAREFLGERDLGKLSEWVNGVLE</sequence>